<dbReference type="SUPFAM" id="SSF56436">
    <property type="entry name" value="C-type lectin-like"/>
    <property type="match status" value="2"/>
</dbReference>
<protein>
    <recommendedName>
        <fullName evidence="7">C-type lectin domain-containing protein</fullName>
    </recommendedName>
</protein>
<feature type="domain" description="C-type lectin" evidence="3">
    <location>
        <begin position="230"/>
        <end position="336"/>
    </location>
</feature>
<dbReference type="InterPro" id="IPR016187">
    <property type="entry name" value="CTDL_fold"/>
</dbReference>
<evidence type="ECO:0000256" key="1">
    <source>
        <dbReference type="SAM" id="Phobius"/>
    </source>
</evidence>
<dbReference type="Pfam" id="PF00059">
    <property type="entry name" value="Lectin_C"/>
    <property type="match status" value="1"/>
</dbReference>
<keyword evidence="2" id="KW-0732">Signal</keyword>
<feature type="signal peptide" evidence="2">
    <location>
        <begin position="1"/>
        <end position="16"/>
    </location>
</feature>
<dbReference type="PROSITE" id="PS50041">
    <property type="entry name" value="C_TYPE_LECTIN_2"/>
    <property type="match status" value="2"/>
</dbReference>
<evidence type="ECO:0000259" key="4">
    <source>
        <dbReference type="PROSITE" id="PS51212"/>
    </source>
</evidence>
<dbReference type="InterPro" id="IPR051004">
    <property type="entry name" value="DC-SIGN_domain-containing"/>
</dbReference>
<proteinExistence type="predicted"/>
<name>A0A6J8EJ60_MYTCO</name>
<dbReference type="SMART" id="SM00321">
    <property type="entry name" value="WSC"/>
    <property type="match status" value="1"/>
</dbReference>
<feature type="domain" description="C-type lectin" evidence="3">
    <location>
        <begin position="26"/>
        <end position="113"/>
    </location>
</feature>
<evidence type="ECO:0008006" key="7">
    <source>
        <dbReference type="Google" id="ProtNLM"/>
    </source>
</evidence>
<sequence length="512" mass="59827">MDKFILLFVSIMPSNSVLVNWTQTRWDNADKICSDFGRHLYTIQNLDDLNSVTLKINISGDISFWIGGKERRKYFLWNDDKKRLVDEPIGCFQSELKNWQTFHDNQPTLCISFCKHHMRSAFAGLSGKMCLCYHNLHYVKQQVDIKCNVSCPGDTNYICGAPNMTTVYRTEDSIKWKMYEPRTASKRDDCVWVTQDNEKQLIWYQDRCRFEHKYICLIFDKTICKFRGSLTSPCYYMSPEQTNWFEAVRKCRGMGGHLAGKDLIREDNVTLSGSSFWTSLTRIRQKWNNGRRVNDVLLRSEERDPRRTGCLSLEQKNYEWSIRAKPCDEYHPFLCSSALQSPQDFISLTPEKIMQQIFDFDLFIGIVASIVGIFVVVTTLCCCKYIRRPKNKVQPIEPDHFYFVLEKESVYNTISLNTCAHGNATTSIVDNYYDCLAFEGTVQHSERQKFISCKSDIDYQVYSRTADIVTDYDVLQFEPLKRNRCLSSDNYFTVPLKCDKKQNDQDTNNDNK</sequence>
<feature type="domain" description="WSC" evidence="4">
    <location>
        <begin position="85"/>
        <end position="171"/>
    </location>
</feature>
<keyword evidence="1" id="KW-0472">Membrane</keyword>
<evidence type="ECO:0000313" key="5">
    <source>
        <dbReference type="EMBL" id="CAC5419976.1"/>
    </source>
</evidence>
<dbReference type="PROSITE" id="PS51212">
    <property type="entry name" value="WSC"/>
    <property type="match status" value="1"/>
</dbReference>
<keyword evidence="6" id="KW-1185">Reference proteome</keyword>
<feature type="transmembrane region" description="Helical" evidence="1">
    <location>
        <begin position="362"/>
        <end position="386"/>
    </location>
</feature>
<keyword evidence="1" id="KW-0812">Transmembrane</keyword>
<dbReference type="InterPro" id="IPR001304">
    <property type="entry name" value="C-type_lectin-like"/>
</dbReference>
<dbReference type="InterPro" id="IPR002889">
    <property type="entry name" value="WSC_carb-bd"/>
</dbReference>
<dbReference type="Proteomes" id="UP000507470">
    <property type="component" value="Unassembled WGS sequence"/>
</dbReference>
<dbReference type="SMART" id="SM00034">
    <property type="entry name" value="CLECT"/>
    <property type="match status" value="1"/>
</dbReference>
<dbReference type="EMBL" id="CACVKT020009064">
    <property type="protein sequence ID" value="CAC5419976.1"/>
    <property type="molecule type" value="Genomic_DNA"/>
</dbReference>
<evidence type="ECO:0000259" key="3">
    <source>
        <dbReference type="PROSITE" id="PS50041"/>
    </source>
</evidence>
<keyword evidence="1" id="KW-1133">Transmembrane helix</keyword>
<dbReference type="InterPro" id="IPR016186">
    <property type="entry name" value="C-type_lectin-like/link_sf"/>
</dbReference>
<evidence type="ECO:0000313" key="6">
    <source>
        <dbReference type="Proteomes" id="UP000507470"/>
    </source>
</evidence>
<accession>A0A6J8EJ60</accession>
<organism evidence="5 6">
    <name type="scientific">Mytilus coruscus</name>
    <name type="common">Sea mussel</name>
    <dbReference type="NCBI Taxonomy" id="42192"/>
    <lineage>
        <taxon>Eukaryota</taxon>
        <taxon>Metazoa</taxon>
        <taxon>Spiralia</taxon>
        <taxon>Lophotrochozoa</taxon>
        <taxon>Mollusca</taxon>
        <taxon>Bivalvia</taxon>
        <taxon>Autobranchia</taxon>
        <taxon>Pteriomorphia</taxon>
        <taxon>Mytilida</taxon>
        <taxon>Mytiloidea</taxon>
        <taxon>Mytilidae</taxon>
        <taxon>Mytilinae</taxon>
        <taxon>Mytilus</taxon>
    </lineage>
</organism>
<dbReference type="OrthoDB" id="6053739at2759"/>
<dbReference type="PANTHER" id="PTHR22802">
    <property type="entry name" value="C-TYPE LECTIN SUPERFAMILY MEMBER"/>
    <property type="match status" value="1"/>
</dbReference>
<feature type="chain" id="PRO_5026833843" description="C-type lectin domain-containing protein" evidence="2">
    <location>
        <begin position="17"/>
        <end position="512"/>
    </location>
</feature>
<dbReference type="Pfam" id="PF01822">
    <property type="entry name" value="WSC"/>
    <property type="match status" value="1"/>
</dbReference>
<dbReference type="AlphaFoldDB" id="A0A6J8EJ60"/>
<reference evidence="5 6" key="1">
    <citation type="submission" date="2020-06" db="EMBL/GenBank/DDBJ databases">
        <authorList>
            <person name="Li R."/>
            <person name="Bekaert M."/>
        </authorList>
    </citation>
    <scope>NUCLEOTIDE SEQUENCE [LARGE SCALE GENOMIC DNA]</scope>
    <source>
        <strain evidence="6">wild</strain>
    </source>
</reference>
<dbReference type="CDD" id="cd00037">
    <property type="entry name" value="CLECT"/>
    <property type="match status" value="2"/>
</dbReference>
<gene>
    <name evidence="5" type="ORF">MCOR_52250</name>
</gene>
<dbReference type="Gene3D" id="3.10.100.10">
    <property type="entry name" value="Mannose-Binding Protein A, subunit A"/>
    <property type="match status" value="2"/>
</dbReference>
<evidence type="ECO:0000256" key="2">
    <source>
        <dbReference type="SAM" id="SignalP"/>
    </source>
</evidence>
<dbReference type="PANTHER" id="PTHR22802:SF456">
    <property type="entry name" value="FI01427P"/>
    <property type="match status" value="1"/>
</dbReference>